<name>A0A810L347_9ACTN</name>
<proteinExistence type="predicted"/>
<feature type="transmembrane region" description="Helical" evidence="1">
    <location>
        <begin position="145"/>
        <end position="172"/>
    </location>
</feature>
<feature type="transmembrane region" description="Helical" evidence="1">
    <location>
        <begin position="216"/>
        <end position="235"/>
    </location>
</feature>
<keyword evidence="3" id="KW-1185">Reference proteome</keyword>
<keyword evidence="1" id="KW-0472">Membrane</keyword>
<keyword evidence="1" id="KW-0812">Transmembrane</keyword>
<dbReference type="Proteomes" id="UP000680750">
    <property type="component" value="Chromosome"/>
</dbReference>
<evidence type="ECO:0000313" key="2">
    <source>
        <dbReference type="EMBL" id="BCJ29813.1"/>
    </source>
</evidence>
<gene>
    <name evidence="2" type="ORF">Asera_39210</name>
</gene>
<evidence type="ECO:0000256" key="1">
    <source>
        <dbReference type="SAM" id="Phobius"/>
    </source>
</evidence>
<keyword evidence="1" id="KW-1133">Transmembrane helix</keyword>
<dbReference type="RefSeq" id="WP_030448082.1">
    <property type="nucleotide sequence ID" value="NZ_AP023354.1"/>
</dbReference>
<evidence type="ECO:0000313" key="3">
    <source>
        <dbReference type="Proteomes" id="UP000680750"/>
    </source>
</evidence>
<organism evidence="2 3">
    <name type="scientific">Actinocatenispora sera</name>
    <dbReference type="NCBI Taxonomy" id="390989"/>
    <lineage>
        <taxon>Bacteria</taxon>
        <taxon>Bacillati</taxon>
        <taxon>Actinomycetota</taxon>
        <taxon>Actinomycetes</taxon>
        <taxon>Micromonosporales</taxon>
        <taxon>Micromonosporaceae</taxon>
        <taxon>Actinocatenispora</taxon>
    </lineage>
</organism>
<sequence length="237" mass="24646">MSQLADARPVAGTGSPRERYRLAVAALALPLHDQVAGQDRTDQALVTGRRQITDRLEESAGRVRAARSAVAAAAEAVEAVDRRVRRIWRELAALPVRRRDLGPAPAPRAVTAQPAITATELLDRAERTVTAARLGELPLRPPVPIWVAMLIAGVAGAVVCAGIGTALLVAAPGMPVGERAAARVIADVAFALGTLAGVPAGLSWLSRYGQPMTARAFGAVFGTGVLVTIGLFVLLGH</sequence>
<protein>
    <submittedName>
        <fullName evidence="2">Uncharacterized protein</fullName>
    </submittedName>
</protein>
<dbReference type="KEGG" id="aser:Asera_39210"/>
<dbReference type="EMBL" id="AP023354">
    <property type="protein sequence ID" value="BCJ29813.1"/>
    <property type="molecule type" value="Genomic_DNA"/>
</dbReference>
<dbReference type="AlphaFoldDB" id="A0A810L347"/>
<accession>A0A810L347</accession>
<feature type="transmembrane region" description="Helical" evidence="1">
    <location>
        <begin position="184"/>
        <end position="204"/>
    </location>
</feature>
<reference evidence="2" key="1">
    <citation type="submission" date="2020-08" db="EMBL/GenBank/DDBJ databases">
        <title>Whole genome shotgun sequence of Actinocatenispora sera NBRC 101916.</title>
        <authorList>
            <person name="Komaki H."/>
            <person name="Tamura T."/>
        </authorList>
    </citation>
    <scope>NUCLEOTIDE SEQUENCE</scope>
    <source>
        <strain evidence="2">NBRC 101916</strain>
    </source>
</reference>